<gene>
    <name evidence="1" type="ORF">EDM52_15675</name>
</gene>
<dbReference type="Proteomes" id="UP000282028">
    <property type="component" value="Unassembled WGS sequence"/>
</dbReference>
<proteinExistence type="predicted"/>
<accession>A0A3M8C6D7</accession>
<evidence type="ECO:0000313" key="2">
    <source>
        <dbReference type="Proteomes" id="UP000282028"/>
    </source>
</evidence>
<comment type="caution">
    <text evidence="1">The sequence shown here is derived from an EMBL/GenBank/DDBJ whole genome shotgun (WGS) entry which is preliminary data.</text>
</comment>
<keyword evidence="2" id="KW-1185">Reference proteome</keyword>
<evidence type="ECO:0000313" key="1">
    <source>
        <dbReference type="EMBL" id="RNB71121.1"/>
    </source>
</evidence>
<reference evidence="1 2" key="1">
    <citation type="submission" date="2018-10" db="EMBL/GenBank/DDBJ databases">
        <title>Phylogenomics of Brevibacillus.</title>
        <authorList>
            <person name="Dunlap C."/>
        </authorList>
    </citation>
    <scope>NUCLEOTIDE SEQUENCE [LARGE SCALE GENOMIC DNA]</scope>
    <source>
        <strain evidence="1 2">JCM 12215</strain>
    </source>
</reference>
<dbReference type="AlphaFoldDB" id="A0A3M8C6D7"/>
<organism evidence="1 2">
    <name type="scientific">Brevibacillus invocatus</name>
    <dbReference type="NCBI Taxonomy" id="173959"/>
    <lineage>
        <taxon>Bacteria</taxon>
        <taxon>Bacillati</taxon>
        <taxon>Bacillota</taxon>
        <taxon>Bacilli</taxon>
        <taxon>Bacillales</taxon>
        <taxon>Paenibacillaceae</taxon>
        <taxon>Brevibacillus</taxon>
    </lineage>
</organism>
<sequence>MQDERNWKSIVKEKFLLIRDHFADHLGMASTIGNDIIANNFWLFFMEENKSCIVCQRENG</sequence>
<name>A0A3M8C6D7_9BACL</name>
<dbReference type="EMBL" id="RHHR01000029">
    <property type="protein sequence ID" value="RNB71121.1"/>
    <property type="molecule type" value="Genomic_DNA"/>
</dbReference>
<protein>
    <submittedName>
        <fullName evidence="1">Uncharacterized protein</fullName>
    </submittedName>
</protein>